<feature type="chain" id="PRO_5043538461" evidence="1">
    <location>
        <begin position="17"/>
        <end position="89"/>
    </location>
</feature>
<reference evidence="2" key="1">
    <citation type="submission" date="2022-06" db="EMBL/GenBank/DDBJ databases">
        <authorList>
            <person name="Andreotti S."/>
            <person name="Wyler E."/>
        </authorList>
    </citation>
    <scope>NUCLEOTIDE SEQUENCE</scope>
</reference>
<gene>
    <name evidence="2" type="primary">Fdcsp</name>
    <name evidence="2" type="ORF">PHOROB_LOCUS12503</name>
</gene>
<keyword evidence="1" id="KW-0732">Signal</keyword>
<comment type="caution">
    <text evidence="2">The sequence shown here is derived from an EMBL/GenBank/DDBJ whole genome shotgun (WGS) entry which is preliminary data.</text>
</comment>
<sequence>MKILLMFSVMLAVTVCIPVSQDQEREKRSASDSDESFSLIYCLPNFYPYGISPPFRNQGNPRNFPFAVPFSPYATLSPDAKYRREKPRL</sequence>
<evidence type="ECO:0000313" key="2">
    <source>
        <dbReference type="EMBL" id="CAH6886268.1"/>
    </source>
</evidence>
<organism evidence="2 3">
    <name type="scientific">Phodopus roborovskii</name>
    <name type="common">Roborovski's desert hamster</name>
    <name type="synonym">Cricetulus roborovskii</name>
    <dbReference type="NCBI Taxonomy" id="109678"/>
    <lineage>
        <taxon>Eukaryota</taxon>
        <taxon>Metazoa</taxon>
        <taxon>Chordata</taxon>
        <taxon>Craniata</taxon>
        <taxon>Vertebrata</taxon>
        <taxon>Euteleostomi</taxon>
        <taxon>Mammalia</taxon>
        <taxon>Eutheria</taxon>
        <taxon>Euarchontoglires</taxon>
        <taxon>Glires</taxon>
        <taxon>Rodentia</taxon>
        <taxon>Myomorpha</taxon>
        <taxon>Muroidea</taxon>
        <taxon>Cricetidae</taxon>
        <taxon>Cricetinae</taxon>
        <taxon>Phodopus</taxon>
    </lineage>
</organism>
<proteinExistence type="predicted"/>
<protein>
    <submittedName>
        <fullName evidence="2">Fdcsp protein</fullName>
    </submittedName>
</protein>
<dbReference type="InterPro" id="IPR029187">
    <property type="entry name" value="FDC-SP"/>
</dbReference>
<name>A0AAU9ZX06_PHORO</name>
<dbReference type="AlphaFoldDB" id="A0AAU9ZX06"/>
<dbReference type="Pfam" id="PF15215">
    <property type="entry name" value="FDC-SP"/>
    <property type="match status" value="1"/>
</dbReference>
<feature type="signal peptide" evidence="1">
    <location>
        <begin position="1"/>
        <end position="16"/>
    </location>
</feature>
<accession>A0AAU9ZX06</accession>
<evidence type="ECO:0000313" key="3">
    <source>
        <dbReference type="Proteomes" id="UP001152836"/>
    </source>
</evidence>
<dbReference type="Proteomes" id="UP001152836">
    <property type="component" value="Unassembled WGS sequence"/>
</dbReference>
<evidence type="ECO:0000256" key="1">
    <source>
        <dbReference type="SAM" id="SignalP"/>
    </source>
</evidence>
<keyword evidence="3" id="KW-1185">Reference proteome</keyword>
<dbReference type="EMBL" id="CALSGD010001509">
    <property type="protein sequence ID" value="CAH6886268.1"/>
    <property type="molecule type" value="Genomic_DNA"/>
</dbReference>